<evidence type="ECO:0000313" key="4">
    <source>
        <dbReference type="Proteomes" id="UP001549106"/>
    </source>
</evidence>
<feature type="domain" description="Fe/B12 periplasmic-binding" evidence="2">
    <location>
        <begin position="97"/>
        <end position="371"/>
    </location>
</feature>
<proteinExistence type="inferred from homology"/>
<evidence type="ECO:0000256" key="1">
    <source>
        <dbReference type="ARBA" id="ARBA00008814"/>
    </source>
</evidence>
<dbReference type="PANTHER" id="PTHR30535:SF34">
    <property type="entry name" value="MOLYBDATE-BINDING PROTEIN MOLA"/>
    <property type="match status" value="1"/>
</dbReference>
<dbReference type="Gene3D" id="3.40.50.1980">
    <property type="entry name" value="Nitrogenase molybdenum iron protein domain"/>
    <property type="match status" value="2"/>
</dbReference>
<protein>
    <submittedName>
        <fullName evidence="3">Iron complex transport system substrate-binding protein</fullName>
    </submittedName>
</protein>
<evidence type="ECO:0000313" key="3">
    <source>
        <dbReference type="EMBL" id="MET3748954.1"/>
    </source>
</evidence>
<organism evidence="3 4">
    <name type="scientific">Blautia caecimuris</name>
    <dbReference type="NCBI Taxonomy" id="1796615"/>
    <lineage>
        <taxon>Bacteria</taxon>
        <taxon>Bacillati</taxon>
        <taxon>Bacillota</taxon>
        <taxon>Clostridia</taxon>
        <taxon>Lachnospirales</taxon>
        <taxon>Lachnospiraceae</taxon>
        <taxon>Blautia</taxon>
    </lineage>
</organism>
<reference evidence="3 4" key="1">
    <citation type="submission" date="2024-06" db="EMBL/GenBank/DDBJ databases">
        <title>Genomic Encyclopedia of Type Strains, Phase IV (KMG-IV): sequencing the most valuable type-strain genomes for metagenomic binning, comparative biology and taxonomic classification.</title>
        <authorList>
            <person name="Goeker M."/>
        </authorList>
    </citation>
    <scope>NUCLEOTIDE SEQUENCE [LARGE SCALE GENOMIC DNA]</scope>
    <source>
        <strain evidence="3 4">DSM 29492</strain>
    </source>
</reference>
<name>A0ABV2LYR8_9FIRM</name>
<dbReference type="PROSITE" id="PS50983">
    <property type="entry name" value="FE_B12_PBP"/>
    <property type="match status" value="1"/>
</dbReference>
<dbReference type="Pfam" id="PF01497">
    <property type="entry name" value="Peripla_BP_2"/>
    <property type="match status" value="1"/>
</dbReference>
<comment type="caution">
    <text evidence="3">The sequence shown here is derived from an EMBL/GenBank/DDBJ whole genome shotgun (WGS) entry which is preliminary data.</text>
</comment>
<dbReference type="PANTHER" id="PTHR30535">
    <property type="entry name" value="VITAMIN B12-BINDING PROTEIN"/>
    <property type="match status" value="1"/>
</dbReference>
<evidence type="ECO:0000259" key="2">
    <source>
        <dbReference type="PROSITE" id="PS50983"/>
    </source>
</evidence>
<dbReference type="EMBL" id="JBEPMJ010000001">
    <property type="protein sequence ID" value="MET3748954.1"/>
    <property type="molecule type" value="Genomic_DNA"/>
</dbReference>
<dbReference type="InterPro" id="IPR050902">
    <property type="entry name" value="ABC_Transporter_SBP"/>
</dbReference>
<keyword evidence="4" id="KW-1185">Reference proteome</keyword>
<dbReference type="Proteomes" id="UP001549106">
    <property type="component" value="Unassembled WGS sequence"/>
</dbReference>
<accession>A0ABV2LYR8</accession>
<gene>
    <name evidence="3" type="ORF">ABID24_000170</name>
</gene>
<dbReference type="InterPro" id="IPR002491">
    <property type="entry name" value="ABC_transptr_periplasmic_BD"/>
</dbReference>
<dbReference type="SUPFAM" id="SSF53807">
    <property type="entry name" value="Helical backbone' metal receptor"/>
    <property type="match status" value="1"/>
</dbReference>
<sequence length="381" mass="42642">MKRILICFIVSIMLFMEGILPVQASQGQKEPLEISGLVYDHSMELDYAEQFSVDYYKDGYALITIADKDRFLVVPEGKKAPESLDETIAVIQQPVQNIYLVATSAMNLFCALDGLDHISLSGTDGDGWYIEEAKKALEDGSISFAGKYSAPDYELILSKNCGLAVESTMIYHMPEVKEKLEQFGIPVLVEHSSYEPHPLGRTEWLKLYGVLLDKEEPAQELFEKQADKVKNLENSKNTGKTVAFFYINSVGAANVRKSNDYVAKMIELAGGKYIFDELGEDDSALSTMNMQMEEFYAGAKDADYIIYNSTIDGELTTIDQLLAKSSLLNDFKAVKNGNVWCTEQNLFQDTMGLGTMIEDIHTMLTTEDGSLDTLTYMHRLK</sequence>
<comment type="similarity">
    <text evidence="1">Belongs to the bacterial solute-binding protein 8 family.</text>
</comment>